<organism evidence="9 10">
    <name type="scientific">Cryptococcus gattii serotype B (strain WM276 / ATCC MYA-4071)</name>
    <name type="common">Filobasidiella gattii</name>
    <name type="synonym">Cryptococcus bacillisporus</name>
    <dbReference type="NCBI Taxonomy" id="367775"/>
    <lineage>
        <taxon>Eukaryota</taxon>
        <taxon>Fungi</taxon>
        <taxon>Dikarya</taxon>
        <taxon>Basidiomycota</taxon>
        <taxon>Agaricomycotina</taxon>
        <taxon>Tremellomycetes</taxon>
        <taxon>Tremellales</taxon>
        <taxon>Cryptococcaceae</taxon>
        <taxon>Cryptococcus</taxon>
        <taxon>Cryptococcus gattii species complex</taxon>
    </lineage>
</organism>
<proteinExistence type="inferred from homology"/>
<comment type="subcellular location">
    <subcellularLocation>
        <location evidence="2">Nucleus</location>
    </subcellularLocation>
</comment>
<reference key="2">
    <citation type="journal article" date="2011" name="MBio">
        <title>Genome variation in Cryptococcus gattii, an emerging pathogen of immunocompetent hosts.</title>
        <authorList>
            <person name="D'Souza C.A."/>
            <person name="Kronstad J.W."/>
            <person name="Taylor G."/>
            <person name="Warren R."/>
            <person name="Yuen M."/>
            <person name="Hu G."/>
            <person name="Jung W.H."/>
            <person name="Sham A."/>
            <person name="Kidd S.E."/>
            <person name="Tangen K."/>
            <person name="Lee N."/>
            <person name="Zeilmaker T."/>
            <person name="Sawkins J."/>
            <person name="McVicker G."/>
            <person name="Shah S."/>
            <person name="Gnerre S."/>
            <person name="Griggs A."/>
            <person name="Zeng Q."/>
            <person name="Bartlett K."/>
            <person name="Li W."/>
            <person name="Wang X."/>
            <person name="Heitman J."/>
            <person name="Stajich J.E."/>
            <person name="Fraser J.A."/>
            <person name="Meyer W."/>
            <person name="Carter D."/>
            <person name="Schein J."/>
            <person name="Krzywinski M."/>
            <person name="Kwong-Chung K.J."/>
            <person name="Varma A."/>
            <person name="Wang J."/>
            <person name="Brunham R."/>
            <person name="Fyfe M."/>
            <person name="Ouellette B.F.F."/>
            <person name="Siddiqui A."/>
            <person name="Marra M."/>
            <person name="Jones S."/>
            <person name="Holt R."/>
            <person name="Birren B.W."/>
            <person name="Galagan J.E."/>
            <person name="Cuomo C.A."/>
        </authorList>
    </citation>
    <scope>NUCLEOTIDE SEQUENCE</scope>
    <source>
        <strain>WM276</strain>
    </source>
</reference>
<evidence type="ECO:0000256" key="2">
    <source>
        <dbReference type="ARBA" id="ARBA00004123"/>
    </source>
</evidence>
<dbReference type="GO" id="GO:0005634">
    <property type="term" value="C:nucleus"/>
    <property type="evidence" value="ECO:0007669"/>
    <property type="project" value="UniProtKB-SubCell"/>
</dbReference>
<evidence type="ECO:0000256" key="1">
    <source>
        <dbReference type="ARBA" id="ARBA00001968"/>
    </source>
</evidence>
<evidence type="ECO:0000256" key="5">
    <source>
        <dbReference type="ARBA" id="ARBA00022723"/>
    </source>
</evidence>
<dbReference type="PANTHER" id="PTHR22930:SF85">
    <property type="entry name" value="GH03217P-RELATED"/>
    <property type="match status" value="1"/>
</dbReference>
<dbReference type="InterPro" id="IPR027806">
    <property type="entry name" value="HARBI1_dom"/>
</dbReference>
<keyword evidence="10" id="KW-1185">Reference proteome</keyword>
<reference evidence="9 10" key="1">
    <citation type="journal article" date="2011" name="MBio">
        <title>Genome variation in Cryptococcus gattii, an emerging pathogen of immunocompetent hosts.</title>
        <authorList>
            <person name="D'Souza C.A."/>
            <person name="Kronstad J.W."/>
            <person name="Taylor G."/>
            <person name="Warren R."/>
            <person name="Yuen M."/>
            <person name="Hu G."/>
            <person name="Jung W.H."/>
            <person name="Sham A."/>
            <person name="Kidd S.E."/>
            <person name="Tangen K."/>
            <person name="Lee N."/>
            <person name="Zeilmaker T."/>
            <person name="Sawkins J."/>
            <person name="McVicker G."/>
            <person name="Shah S."/>
            <person name="Gnerre S."/>
            <person name="Griggs A."/>
            <person name="Zeng Q."/>
            <person name="Bartlett K."/>
            <person name="Li W."/>
            <person name="Wang X."/>
            <person name="Heitman J."/>
            <person name="Stajich J.E."/>
            <person name="Fraser J.A."/>
            <person name="Meyer W."/>
            <person name="Carter D."/>
            <person name="Schein J."/>
            <person name="Krzywinski M."/>
            <person name="Kwon-Chung K.J."/>
            <person name="Varma A."/>
            <person name="Wang J."/>
            <person name="Brunham R."/>
            <person name="Fyfe M."/>
            <person name="Ouellette B.F."/>
            <person name="Siddiqui A."/>
            <person name="Marra M."/>
            <person name="Jones S."/>
            <person name="Holt R."/>
            <person name="Birren B.W."/>
            <person name="Galagan J.E."/>
            <person name="Cuomo C.A."/>
        </authorList>
    </citation>
    <scope>NUCLEOTIDE SEQUENCE [LARGE SCALE GENOMIC DNA]</scope>
    <source>
        <strain evidence="10">WM276 / ATCC MYA-4071</strain>
    </source>
</reference>
<dbReference type="GeneID" id="10188334"/>
<comment type="cofactor">
    <cofactor evidence="1">
        <name>a divalent metal cation</name>
        <dbReference type="ChEBI" id="CHEBI:60240"/>
    </cofactor>
</comment>
<keyword evidence="6" id="KW-0378">Hydrolase</keyword>
<dbReference type="OrthoDB" id="7788538at2759"/>
<feature type="domain" description="DDE Tnp4" evidence="8">
    <location>
        <begin position="149"/>
        <end position="242"/>
    </location>
</feature>
<evidence type="ECO:0000313" key="9">
    <source>
        <dbReference type="EMBL" id="ADV19751.1"/>
    </source>
</evidence>
<dbReference type="GO" id="GO:0004518">
    <property type="term" value="F:nuclease activity"/>
    <property type="evidence" value="ECO:0007669"/>
    <property type="project" value="UniProtKB-KW"/>
</dbReference>
<dbReference type="EMBL" id="CP000286">
    <property type="protein sequence ID" value="ADV19751.1"/>
    <property type="molecule type" value="Genomic_DNA"/>
</dbReference>
<evidence type="ECO:0000256" key="3">
    <source>
        <dbReference type="ARBA" id="ARBA00006958"/>
    </source>
</evidence>
<accession>E6QXV5</accession>
<dbReference type="InterPro" id="IPR045249">
    <property type="entry name" value="HARBI1-like"/>
</dbReference>
<dbReference type="KEGG" id="cgi:CGB_A5100C"/>
<evidence type="ECO:0000256" key="4">
    <source>
        <dbReference type="ARBA" id="ARBA00022722"/>
    </source>
</evidence>
<feature type="domain" description="DDE Tnp4" evidence="8">
    <location>
        <begin position="40"/>
        <end position="147"/>
    </location>
</feature>
<dbReference type="AlphaFoldDB" id="E6QXV5"/>
<evidence type="ECO:0000259" key="8">
    <source>
        <dbReference type="Pfam" id="PF13359"/>
    </source>
</evidence>
<dbReference type="VEuPathDB" id="FungiDB:CGB_A5100C"/>
<comment type="similarity">
    <text evidence="3">Belongs to the HARBI1 family.</text>
</comment>
<dbReference type="HOGENOM" id="CLU_1077765_0_0_1"/>
<gene>
    <name evidence="9" type="ordered locus">CGB_A5100C</name>
</gene>
<dbReference type="GO" id="GO:0046872">
    <property type="term" value="F:metal ion binding"/>
    <property type="evidence" value="ECO:0007669"/>
    <property type="project" value="UniProtKB-KW"/>
</dbReference>
<protein>
    <recommendedName>
        <fullName evidence="8">DDE Tnp4 domain-containing protein</fullName>
    </recommendedName>
</protein>
<dbReference type="RefSeq" id="XP_003191538.1">
    <property type="nucleotide sequence ID" value="XM_003191490.1"/>
</dbReference>
<keyword evidence="7" id="KW-0539">Nucleus</keyword>
<sequence>MTAIVDNARNFIYWPDGAERRRISHWFEERYKIPDCCGIMDDTHVHFKMRPSLHDPESFWCHHHSHGTNLMVIVDHLCRFRHIQVGFPGSASDSRIQGNLRVFQQPELYFSADEYIIADAGFTNDEHVVTMYRRLAELSGEHPEANQEQYFSANEYIMADAGFTNGNRVVAMYRRTAELSRNHPEAAYFNPKAARLRVKVECTFGIWKNRFPTMQRSHTCLKDSIAQRRLHARIISSMVLHNPLVTIGDTEEWETEHYHDMFVDDGQWSLRDGDLARKRRLIQQMMRLRGDTLDNHAPY</sequence>
<dbReference type="PANTHER" id="PTHR22930">
    <property type="match status" value="1"/>
</dbReference>
<dbReference type="GO" id="GO:0016787">
    <property type="term" value="F:hydrolase activity"/>
    <property type="evidence" value="ECO:0007669"/>
    <property type="project" value="UniProtKB-KW"/>
</dbReference>
<evidence type="ECO:0000256" key="6">
    <source>
        <dbReference type="ARBA" id="ARBA00022801"/>
    </source>
</evidence>
<dbReference type="Proteomes" id="UP000007805">
    <property type="component" value="Chromosome A"/>
</dbReference>
<keyword evidence="4" id="KW-0540">Nuclease</keyword>
<evidence type="ECO:0000313" key="10">
    <source>
        <dbReference type="Proteomes" id="UP000007805"/>
    </source>
</evidence>
<evidence type="ECO:0000256" key="7">
    <source>
        <dbReference type="ARBA" id="ARBA00023242"/>
    </source>
</evidence>
<keyword evidence="5" id="KW-0479">Metal-binding</keyword>
<name>E6QXV5_CRYGW</name>
<dbReference type="Pfam" id="PF13359">
    <property type="entry name" value="DDE_Tnp_4"/>
    <property type="match status" value="2"/>
</dbReference>